<gene>
    <name evidence="2" type="ORF">SAMN04489812_5620</name>
</gene>
<reference evidence="2 3" key="1">
    <citation type="submission" date="2016-10" db="EMBL/GenBank/DDBJ databases">
        <authorList>
            <person name="de Groot N.N."/>
        </authorList>
    </citation>
    <scope>NUCLEOTIDE SEQUENCE [LARGE SCALE GENOMIC DNA]</scope>
    <source>
        <strain evidence="2 3">DSM 21800</strain>
    </source>
</reference>
<organism evidence="2 3">
    <name type="scientific">Microlunatus soli</name>
    <dbReference type="NCBI Taxonomy" id="630515"/>
    <lineage>
        <taxon>Bacteria</taxon>
        <taxon>Bacillati</taxon>
        <taxon>Actinomycetota</taxon>
        <taxon>Actinomycetes</taxon>
        <taxon>Propionibacteriales</taxon>
        <taxon>Propionibacteriaceae</taxon>
        <taxon>Microlunatus</taxon>
    </lineage>
</organism>
<dbReference type="Gene3D" id="2.40.380.10">
    <property type="entry name" value="FomD-like"/>
    <property type="match status" value="1"/>
</dbReference>
<proteinExistence type="predicted"/>
<name>A0A1H2A2I2_9ACTN</name>
<feature type="domain" description="DUF402" evidence="1">
    <location>
        <begin position="21"/>
        <end position="158"/>
    </location>
</feature>
<accession>A0A1H2A2I2</accession>
<dbReference type="InterPro" id="IPR035930">
    <property type="entry name" value="FomD-like_sf"/>
</dbReference>
<dbReference type="InterPro" id="IPR007295">
    <property type="entry name" value="DUF402"/>
</dbReference>
<evidence type="ECO:0000259" key="1">
    <source>
        <dbReference type="Pfam" id="PF04167"/>
    </source>
</evidence>
<dbReference type="Pfam" id="PF04167">
    <property type="entry name" value="DUF402"/>
    <property type="match status" value="1"/>
</dbReference>
<dbReference type="Proteomes" id="UP000199103">
    <property type="component" value="Chromosome I"/>
</dbReference>
<protein>
    <recommendedName>
        <fullName evidence="1">DUF402 domain-containing protein</fullName>
    </recommendedName>
</protein>
<evidence type="ECO:0000313" key="2">
    <source>
        <dbReference type="EMBL" id="SDT40110.1"/>
    </source>
</evidence>
<evidence type="ECO:0000313" key="3">
    <source>
        <dbReference type="Proteomes" id="UP000199103"/>
    </source>
</evidence>
<dbReference type="EMBL" id="LT629772">
    <property type="protein sequence ID" value="SDT40110.1"/>
    <property type="molecule type" value="Genomic_DNA"/>
</dbReference>
<dbReference type="AlphaFoldDB" id="A0A1H2A2I2"/>
<dbReference type="SUPFAM" id="SSF159234">
    <property type="entry name" value="FomD-like"/>
    <property type="match status" value="1"/>
</dbReference>
<dbReference type="STRING" id="630515.SAMN04489812_5620"/>
<keyword evidence="3" id="KW-1185">Reference proteome</keyword>
<sequence length="175" mass="19513">MPEPEPEIGTVVSLQLRKWDGTPHRQLTTTYLGSDDYGRWVGHTSLLATDEPNVATGRRHVMLIPHAGLFLAHFNEPPSRNSIYADITTTPEFGQGDDGWVVATVDMDLDVVRTIDGRTWIEDQDEFAEHTSSLGYPADLVTSSRAAATRLLAAVREEAEPFASTWPRWIKQLIV</sequence>